<dbReference type="EMBL" id="JADIME010000016">
    <property type="protein sequence ID" value="MBO8464649.1"/>
    <property type="molecule type" value="Genomic_DNA"/>
</dbReference>
<keyword evidence="6" id="KW-0456">Lyase</keyword>
<dbReference type="SMART" id="SM00905">
    <property type="entry name" value="FolB"/>
    <property type="match status" value="1"/>
</dbReference>
<dbReference type="GO" id="GO:0046656">
    <property type="term" value="P:folic acid biosynthetic process"/>
    <property type="evidence" value="ECO:0007669"/>
    <property type="project" value="UniProtKB-KW"/>
</dbReference>
<evidence type="ECO:0000259" key="8">
    <source>
        <dbReference type="SMART" id="SM00905"/>
    </source>
</evidence>
<comment type="pathway">
    <text evidence="2">Cofactor biosynthesis; tetrahydrofolate biosynthesis; 2-amino-4-hydroxy-6-hydroxymethyl-7,8-dihydropteridine diphosphate from 7,8-dihydroneopterin triphosphate: step 3/4.</text>
</comment>
<dbReference type="PANTHER" id="PTHR42844">
    <property type="entry name" value="DIHYDRONEOPTERIN ALDOLASE 1-RELATED"/>
    <property type="match status" value="1"/>
</dbReference>
<dbReference type="SUPFAM" id="SSF55620">
    <property type="entry name" value="Tetrahydrobiopterin biosynthesis enzymes-like"/>
    <property type="match status" value="1"/>
</dbReference>
<dbReference type="InterPro" id="IPR006156">
    <property type="entry name" value="Dihydroneopterin_aldolase"/>
</dbReference>
<dbReference type="AlphaFoldDB" id="A0A9D9I3L8"/>
<accession>A0A9D9I3L8</accession>
<keyword evidence="5" id="KW-0289">Folate biosynthesis</keyword>
<name>A0A9D9I3L8_9BACT</name>
<dbReference type="GO" id="GO:0005737">
    <property type="term" value="C:cytoplasm"/>
    <property type="evidence" value="ECO:0007669"/>
    <property type="project" value="TreeGrafter"/>
</dbReference>
<organism evidence="9 10">
    <name type="scientific">Candidatus Merdivivens pullistercoris</name>
    <dbReference type="NCBI Taxonomy" id="2840873"/>
    <lineage>
        <taxon>Bacteria</taxon>
        <taxon>Pseudomonadati</taxon>
        <taxon>Bacteroidota</taxon>
        <taxon>Bacteroidia</taxon>
        <taxon>Bacteroidales</taxon>
        <taxon>Muribaculaceae</taxon>
        <taxon>Muribaculaceae incertae sedis</taxon>
        <taxon>Candidatus Merdivivens</taxon>
    </lineage>
</organism>
<dbReference type="EC" id="4.1.2.25" evidence="4"/>
<sequence>MKKYINGSLSGRLALKGLRFHAFHGCFGFEREQGGEYEVDFEVLQEGSAQISPVARPDLLAASVSDDLDDTLDYSEIYSIISGVMSSPSNLIEKVAGSIMSDVSERYSGLGKVSVTVRKLHPPIEGIEEGYAEYTLVSLV</sequence>
<comment type="caution">
    <text evidence="9">The sequence shown here is derived from an EMBL/GenBank/DDBJ whole genome shotgun (WGS) entry which is preliminary data.</text>
</comment>
<dbReference type="InterPro" id="IPR043133">
    <property type="entry name" value="GTP-CH-I_C/QueF"/>
</dbReference>
<feature type="domain" description="Dihydroneopterin aldolase/epimerase" evidence="8">
    <location>
        <begin position="13"/>
        <end position="129"/>
    </location>
</feature>
<evidence type="ECO:0000256" key="6">
    <source>
        <dbReference type="ARBA" id="ARBA00023239"/>
    </source>
</evidence>
<dbReference type="Proteomes" id="UP000823597">
    <property type="component" value="Unassembled WGS sequence"/>
</dbReference>
<dbReference type="InterPro" id="IPR006157">
    <property type="entry name" value="FolB_dom"/>
</dbReference>
<dbReference type="Pfam" id="PF02152">
    <property type="entry name" value="FolB"/>
    <property type="match status" value="1"/>
</dbReference>
<comment type="similarity">
    <text evidence="3">Belongs to the DHNA family.</text>
</comment>
<dbReference type="PANTHER" id="PTHR42844:SF1">
    <property type="entry name" value="DIHYDRONEOPTERIN ALDOLASE 1-RELATED"/>
    <property type="match status" value="1"/>
</dbReference>
<evidence type="ECO:0000313" key="10">
    <source>
        <dbReference type="Proteomes" id="UP000823597"/>
    </source>
</evidence>
<evidence type="ECO:0000256" key="3">
    <source>
        <dbReference type="ARBA" id="ARBA00005708"/>
    </source>
</evidence>
<protein>
    <recommendedName>
        <fullName evidence="4">dihydroneopterin aldolase</fullName>
        <ecNumber evidence="4">4.1.2.25</ecNumber>
    </recommendedName>
    <alternativeName>
        <fullName evidence="7">7,8-dihydroneopterin aldolase</fullName>
    </alternativeName>
</protein>
<reference evidence="9" key="2">
    <citation type="journal article" date="2021" name="PeerJ">
        <title>Extensive microbial diversity within the chicken gut microbiome revealed by metagenomics and culture.</title>
        <authorList>
            <person name="Gilroy R."/>
            <person name="Ravi A."/>
            <person name="Getino M."/>
            <person name="Pursley I."/>
            <person name="Horton D.L."/>
            <person name="Alikhan N.F."/>
            <person name="Baker D."/>
            <person name="Gharbi K."/>
            <person name="Hall N."/>
            <person name="Watson M."/>
            <person name="Adriaenssens E.M."/>
            <person name="Foster-Nyarko E."/>
            <person name="Jarju S."/>
            <person name="Secka A."/>
            <person name="Antonio M."/>
            <person name="Oren A."/>
            <person name="Chaudhuri R.R."/>
            <person name="La Ragione R."/>
            <person name="Hildebrand F."/>
            <person name="Pallen M.J."/>
        </authorList>
    </citation>
    <scope>NUCLEOTIDE SEQUENCE</scope>
    <source>
        <strain evidence="9">10037</strain>
    </source>
</reference>
<evidence type="ECO:0000256" key="2">
    <source>
        <dbReference type="ARBA" id="ARBA00005013"/>
    </source>
</evidence>
<evidence type="ECO:0000256" key="5">
    <source>
        <dbReference type="ARBA" id="ARBA00022909"/>
    </source>
</evidence>
<comment type="catalytic activity">
    <reaction evidence="1">
        <text>7,8-dihydroneopterin = 6-hydroxymethyl-7,8-dihydropterin + glycolaldehyde</text>
        <dbReference type="Rhea" id="RHEA:10540"/>
        <dbReference type="ChEBI" id="CHEBI:17001"/>
        <dbReference type="ChEBI" id="CHEBI:17071"/>
        <dbReference type="ChEBI" id="CHEBI:44841"/>
        <dbReference type="EC" id="4.1.2.25"/>
    </reaction>
</comment>
<gene>
    <name evidence="9" type="ORF">IAB93_01475</name>
</gene>
<dbReference type="Gene3D" id="3.30.1130.10">
    <property type="match status" value="1"/>
</dbReference>
<proteinExistence type="inferred from homology"/>
<dbReference type="GO" id="GO:0004150">
    <property type="term" value="F:dihydroneopterin aldolase activity"/>
    <property type="evidence" value="ECO:0007669"/>
    <property type="project" value="UniProtKB-EC"/>
</dbReference>
<evidence type="ECO:0000313" key="9">
    <source>
        <dbReference type="EMBL" id="MBO8464649.1"/>
    </source>
</evidence>
<evidence type="ECO:0000256" key="4">
    <source>
        <dbReference type="ARBA" id="ARBA00013043"/>
    </source>
</evidence>
<evidence type="ECO:0000256" key="7">
    <source>
        <dbReference type="ARBA" id="ARBA00032903"/>
    </source>
</evidence>
<reference evidence="9" key="1">
    <citation type="submission" date="2020-10" db="EMBL/GenBank/DDBJ databases">
        <authorList>
            <person name="Gilroy R."/>
        </authorList>
    </citation>
    <scope>NUCLEOTIDE SEQUENCE</scope>
    <source>
        <strain evidence="9">10037</strain>
    </source>
</reference>
<evidence type="ECO:0000256" key="1">
    <source>
        <dbReference type="ARBA" id="ARBA00001353"/>
    </source>
</evidence>